<dbReference type="SUPFAM" id="SSF56784">
    <property type="entry name" value="HAD-like"/>
    <property type="match status" value="1"/>
</dbReference>
<dbReference type="GO" id="GO:0009231">
    <property type="term" value="P:riboflavin biosynthetic process"/>
    <property type="evidence" value="ECO:0007669"/>
    <property type="project" value="TreeGrafter"/>
</dbReference>
<dbReference type="PANTHER" id="PTHR46470">
    <property type="entry name" value="N-ACYLNEURAMINATE-9-PHOSPHATASE"/>
    <property type="match status" value="1"/>
</dbReference>
<dbReference type="AlphaFoldDB" id="A0A1G8HJK6"/>
<reference evidence="3 4" key="1">
    <citation type="submission" date="2016-10" db="EMBL/GenBank/DDBJ databases">
        <authorList>
            <person name="de Groot N.N."/>
        </authorList>
    </citation>
    <scope>NUCLEOTIDE SEQUENCE [LARGE SCALE GENOMIC DNA]</scope>
    <source>
        <strain evidence="4">P4B,CCM 7963,CECT 7998,DSM 25260,IBRC-M 10614,KCTC 13821</strain>
    </source>
</reference>
<dbReference type="STRING" id="930129.SAMN05216352_104292"/>
<dbReference type="OrthoDB" id="2081981at2"/>
<gene>
    <name evidence="3" type="ORF">SAMN05216352_104292</name>
</gene>
<keyword evidence="4" id="KW-1185">Reference proteome</keyword>
<evidence type="ECO:0000313" key="3">
    <source>
        <dbReference type="EMBL" id="SDI06897.1"/>
    </source>
</evidence>
<dbReference type="InterPro" id="IPR036412">
    <property type="entry name" value="HAD-like_sf"/>
</dbReference>
<dbReference type="PANTHER" id="PTHR46470:SF4">
    <property type="entry name" value="5-AMINO-6-(5-PHOSPHO-D-RIBITYLAMINO)URACIL PHOSPHATASE YIGB"/>
    <property type="match status" value="1"/>
</dbReference>
<keyword evidence="2" id="KW-0460">Magnesium</keyword>
<dbReference type="Proteomes" id="UP000199017">
    <property type="component" value="Unassembled WGS sequence"/>
</dbReference>
<dbReference type="Pfam" id="PF00702">
    <property type="entry name" value="Hydrolase"/>
    <property type="match status" value="1"/>
</dbReference>
<evidence type="ECO:0000256" key="1">
    <source>
        <dbReference type="ARBA" id="ARBA00022801"/>
    </source>
</evidence>
<accession>A0A1G8HJK6</accession>
<evidence type="ECO:0000256" key="2">
    <source>
        <dbReference type="ARBA" id="ARBA00022842"/>
    </source>
</evidence>
<keyword evidence="1 3" id="KW-0378">Hydrolase</keyword>
<sequence length="281" mass="32588">MPIQWNEIKTAIFDLDGTLYEDTHHFEYYAALLEEKLEKSDRNSFRKDYENMLKGKHPVAVGRVYDAVRDRVLEVDPETNRVINTWDWEGKPVTKEEEYKEPITFDFDSMIAIGDGWWLPVAAAKHYGLQSTYDAYHKTKEFMQTEAFQFAEQPERRKALKQLRAHMKLILITNSQADDVKRLLDTLDLKGIFHEVIANAKKPVHTEEHFKKIIETEKILPNEAVSLGDNYLNDIVPAENLGMNAVLIDPQGCTTTRRHTECVQSLTDLFPAIQRLQNTSY</sequence>
<evidence type="ECO:0000313" key="4">
    <source>
        <dbReference type="Proteomes" id="UP000199017"/>
    </source>
</evidence>
<dbReference type="EMBL" id="FNDU01000004">
    <property type="protein sequence ID" value="SDI06897.1"/>
    <property type="molecule type" value="Genomic_DNA"/>
</dbReference>
<organism evidence="3 4">
    <name type="scientific">Alteribacillus bidgolensis</name>
    <dbReference type="NCBI Taxonomy" id="930129"/>
    <lineage>
        <taxon>Bacteria</taxon>
        <taxon>Bacillati</taxon>
        <taxon>Bacillota</taxon>
        <taxon>Bacilli</taxon>
        <taxon>Bacillales</taxon>
        <taxon>Bacillaceae</taxon>
        <taxon>Alteribacillus</taxon>
    </lineage>
</organism>
<dbReference type="RefSeq" id="WP_091583957.1">
    <property type="nucleotide sequence ID" value="NZ_FNDU01000004.1"/>
</dbReference>
<name>A0A1G8HJK6_9BACI</name>
<dbReference type="InterPro" id="IPR023214">
    <property type="entry name" value="HAD_sf"/>
</dbReference>
<protein>
    <submittedName>
        <fullName evidence="3">Putative hydrolase of the HAD superfamily</fullName>
    </submittedName>
</protein>
<dbReference type="GO" id="GO:0016787">
    <property type="term" value="F:hydrolase activity"/>
    <property type="evidence" value="ECO:0007669"/>
    <property type="project" value="UniProtKB-KW"/>
</dbReference>
<dbReference type="Gene3D" id="3.40.50.1000">
    <property type="entry name" value="HAD superfamily/HAD-like"/>
    <property type="match status" value="1"/>
</dbReference>
<proteinExistence type="predicted"/>
<dbReference type="InterPro" id="IPR051400">
    <property type="entry name" value="HAD-like_hydrolase"/>
</dbReference>